<evidence type="ECO:0000259" key="1">
    <source>
        <dbReference type="SMART" id="SM00966"/>
    </source>
</evidence>
<dbReference type="SMART" id="SM00966">
    <property type="entry name" value="SpoVT_AbrB"/>
    <property type="match status" value="1"/>
</dbReference>
<dbReference type="AlphaFoldDB" id="A0AA41XZN4"/>
<gene>
    <name evidence="2" type="ORF">NC803_12560</name>
    <name evidence="3" type="ORF">NC856_12705</name>
</gene>
<dbReference type="RefSeq" id="WP_264090801.1">
    <property type="nucleotide sequence ID" value="NZ_JAMPJT010000009.1"/>
</dbReference>
<dbReference type="Proteomes" id="UP001165569">
    <property type="component" value="Unassembled WGS sequence"/>
</dbReference>
<protein>
    <submittedName>
        <fullName evidence="2">Antitoxin</fullName>
    </submittedName>
</protein>
<evidence type="ECO:0000313" key="5">
    <source>
        <dbReference type="Proteomes" id="UP001165569"/>
    </source>
</evidence>
<evidence type="ECO:0000313" key="2">
    <source>
        <dbReference type="EMBL" id="MCV9879677.1"/>
    </source>
</evidence>
<dbReference type="Pfam" id="PF04014">
    <property type="entry name" value="MazE_antitoxin"/>
    <property type="match status" value="1"/>
</dbReference>
<comment type="caution">
    <text evidence="2">The sequence shown here is derived from an EMBL/GenBank/DDBJ whole genome shotgun (WGS) entry which is preliminary data.</text>
</comment>
<name>A0AA41XZN4_9GAMM</name>
<organism evidence="2 5">
    <name type="scientific">Brenneria izbisi</name>
    <dbReference type="NCBI Taxonomy" id="2939450"/>
    <lineage>
        <taxon>Bacteria</taxon>
        <taxon>Pseudomonadati</taxon>
        <taxon>Pseudomonadota</taxon>
        <taxon>Gammaproteobacteria</taxon>
        <taxon>Enterobacterales</taxon>
        <taxon>Pectobacteriaceae</taxon>
        <taxon>Brenneria</taxon>
    </lineage>
</organism>
<evidence type="ECO:0000313" key="4">
    <source>
        <dbReference type="Proteomes" id="UP001165568"/>
    </source>
</evidence>
<sequence length="90" mass="10045">MSTVKIRQQGGALIVTIPRDYGNELGWEVGTEITIERNGEGINLQPAKRKPRGKFTVEELLTQIDSEEIAALNKDIKAFTDATPVGKEYW</sequence>
<evidence type="ECO:0000313" key="3">
    <source>
        <dbReference type="EMBL" id="MCV9883129.1"/>
    </source>
</evidence>
<accession>A0AA41XZN4</accession>
<feature type="domain" description="SpoVT-AbrB" evidence="1">
    <location>
        <begin position="7"/>
        <end position="52"/>
    </location>
</feature>
<dbReference type="SUPFAM" id="SSF89447">
    <property type="entry name" value="AbrB/MazE/MraZ-like"/>
    <property type="match status" value="1"/>
</dbReference>
<proteinExistence type="predicted"/>
<dbReference type="Proteomes" id="UP001165568">
    <property type="component" value="Unassembled WGS sequence"/>
</dbReference>
<dbReference type="Gene3D" id="2.10.260.10">
    <property type="match status" value="1"/>
</dbReference>
<keyword evidence="4" id="KW-1185">Reference proteome</keyword>
<dbReference type="EMBL" id="JAMPJT010000009">
    <property type="protein sequence ID" value="MCV9879677.1"/>
    <property type="molecule type" value="Genomic_DNA"/>
</dbReference>
<dbReference type="EMBL" id="JAMPJU010000009">
    <property type="protein sequence ID" value="MCV9883129.1"/>
    <property type="molecule type" value="Genomic_DNA"/>
</dbReference>
<dbReference type="GO" id="GO:0003677">
    <property type="term" value="F:DNA binding"/>
    <property type="evidence" value="ECO:0007669"/>
    <property type="project" value="InterPro"/>
</dbReference>
<reference evidence="2" key="1">
    <citation type="submission" date="2022-04" db="EMBL/GenBank/DDBJ databases">
        <title>Brenneria sp. isolated from walnut trees in Serbia.</title>
        <authorList>
            <person name="Gasic K."/>
            <person name="Zlatkovic N."/>
            <person name="Kuzmanovic N."/>
        </authorList>
    </citation>
    <scope>NUCLEOTIDE SEQUENCE</scope>
    <source>
        <strain evidence="3">KBI 423</strain>
        <strain evidence="2">KBI 447</strain>
    </source>
</reference>
<dbReference type="InterPro" id="IPR037914">
    <property type="entry name" value="SpoVT-AbrB_sf"/>
</dbReference>
<dbReference type="InterPro" id="IPR007159">
    <property type="entry name" value="SpoVT-AbrB_dom"/>
</dbReference>